<dbReference type="InterPro" id="IPR022542">
    <property type="entry name" value="FOCAD/RST1_DUF3730"/>
</dbReference>
<proteinExistence type="predicted"/>
<dbReference type="OrthoDB" id="6125419at2759"/>
<name>A0A8H7RF15_9FUNG</name>
<evidence type="ECO:0000313" key="2">
    <source>
        <dbReference type="EMBL" id="KAG2209966.1"/>
    </source>
</evidence>
<dbReference type="Proteomes" id="UP000603453">
    <property type="component" value="Unassembled WGS sequence"/>
</dbReference>
<dbReference type="SUPFAM" id="SSF48371">
    <property type="entry name" value="ARM repeat"/>
    <property type="match status" value="1"/>
</dbReference>
<dbReference type="Pfam" id="PF12530">
    <property type="entry name" value="DUF3730"/>
    <property type="match status" value="1"/>
</dbReference>
<protein>
    <recommendedName>
        <fullName evidence="1">DUF3730 domain-containing protein</fullName>
    </recommendedName>
</protein>
<dbReference type="EMBL" id="JAEPRD010000013">
    <property type="protein sequence ID" value="KAG2209966.1"/>
    <property type="molecule type" value="Genomic_DNA"/>
</dbReference>
<gene>
    <name evidence="2" type="ORF">INT47_003402</name>
</gene>
<comment type="caution">
    <text evidence="2">The sequence shown here is derived from an EMBL/GenBank/DDBJ whole genome shotgun (WGS) entry which is preliminary data.</text>
</comment>
<accession>A0A8H7RF15</accession>
<organism evidence="2 3">
    <name type="scientific">Mucor saturninus</name>
    <dbReference type="NCBI Taxonomy" id="64648"/>
    <lineage>
        <taxon>Eukaryota</taxon>
        <taxon>Fungi</taxon>
        <taxon>Fungi incertae sedis</taxon>
        <taxon>Mucoromycota</taxon>
        <taxon>Mucoromycotina</taxon>
        <taxon>Mucoromycetes</taxon>
        <taxon>Mucorales</taxon>
        <taxon>Mucorineae</taxon>
        <taxon>Mucoraceae</taxon>
        <taxon>Mucor</taxon>
    </lineage>
</organism>
<evidence type="ECO:0000313" key="3">
    <source>
        <dbReference type="Proteomes" id="UP000603453"/>
    </source>
</evidence>
<sequence length="1665" mass="186456">MFNLTSRKNVQFEHVKHVAFKNETTKSVIQVHPFAVIMRQKPSLYYHLLDEIDYLLTNYGSGQALQVLSGFITAVFFLDNSVEAAALVNRFTSHISASNASTFVPQLYELATEILRNYPLHKDDVHYFCLVDWLVLLNTYALIWNVSKDDISIARFLYTLVDRLLTSATDELPIVSHLIRLERILNNKEIDYNFDVMWISLSYALLKVQTIDEQKAIVRIMINMHHLDAASNIILRVAYIPYYQLMSELNDKGASKNMVEFKKQILNMITFLDNSVVPFENAEERFAKLVDDNDIYFPTYGMLSRLLCHLEYLYKEEQAPILDSEYNTATDSVLTLNLIFSVPFVFFADNECLIYSRIAEISSIIGTCYKFPILLFFLRRLHASSGNAVVVTHILKDVIPTLVDVNDPIITSKVLQVILTSINNSGSNDSAMASLGVKALAHTHDLQPRVWQELKKVFAEWVLRRKSGTVRRRIDLTKTGPIKMELTILTTMRDVCKSRPRECAPDILPMVISLLQTCQDLSMASLSIMVDIINTCVQTGLVEARSIWNIAVVYLAQFSLDQGVEKSSLLVKQLCRFFSIAGAKDDVTEAYLQFKESLLKDYILPLIQSNNDDAVSYAVYALSDFPAQDIAVILPEKAMEYVLQCTPNDGKPNKNQHEVLITLMSNELDHMRRGLFKEEAKQQQKIAALAEEKEKAEVTNEAGEIVGEREIAMETSFINSWEEARVAPGLRSGYATAILHILESESKPEAPTMEAISKTKWYRCMVTSFTDVSLTDHLLIRVSSIKSWEAFFKHSLSGTGNDMEIIVSLVLKDLLSRLERSTVPGVTCNIFLAITGLVNTVRLYIPSFAASCANDIIEVLMKNYIVLSGSPLSHSAHLMSEEVQFAAKFALGHLAGLIISNDKLASTIYKVLMDSATHGNTKSRNIDTAIDLVQFASGYAAGHFVASLAMWPTVTEQIETLKDTGIHSLISYCSTPASPDSRVLGIMMGLASKLKPTNMGEELQFAISNIKAYLDGKSINKGLLFGSTWLAAAGALKENQIDLEISGIIESVMTAASNDINSAQHFYHFSVPYTQIQLHSFLYSPSEDSQAETLYWDAFEPLLNSIQNDDASSNYRIASLFSLGSLLGVNYLSSEEETHVYTEAEKYRSELRYRGLDSLCFVAGLNSKSAPIGNLKSGRIAAAICGKVIETTKSMIYSLKVAANPQEASAEKSTMTLLSASSEPISYSRLNSNTSYIRAVFDRLIVIASDRNQIDNIIMLLNSLIGTPGPLPPVNWFSLVTKISKLSTPVQALCLSFASTHATTSLSLSEFLLTQMTSIFTAVKSESDIDRSLCDVFFTGKGLATVLELSGLPRLESKEEKKRRGMSAVIKRITISESRAIEIIELLGQKYQYLDYDTQHALLSNFTDHLPVVVNENKENFVSNIREIIMQSMTLYTFEHSDKQSLRQSGYEKVVRKLVECSVTDISILFPTGRLDDWKDTPSTMAFAKTTALCEFYRSHKKQPLVKYMSAALVHLIGMSVSEDDTLQIWDVMAETMRDDKDKYTWMIRVLDAYVVYIGSMDDAEEDNVSSSIEHGLYTILAAWRIGSPIECCPKTQAAETAYSLGTFVSTEHTAEQEQIVKRIFKLLDMTNGFSASLFFHGLLRALPSEVVTQYESKYFLIDNK</sequence>
<reference evidence="2" key="1">
    <citation type="submission" date="2020-12" db="EMBL/GenBank/DDBJ databases">
        <title>Metabolic potential, ecology and presence of endohyphal bacteria is reflected in genomic diversity of Mucoromycotina.</title>
        <authorList>
            <person name="Muszewska A."/>
            <person name="Okrasinska A."/>
            <person name="Steczkiewicz K."/>
            <person name="Drgas O."/>
            <person name="Orlowska M."/>
            <person name="Perlinska-Lenart U."/>
            <person name="Aleksandrzak-Piekarczyk T."/>
            <person name="Szatraj K."/>
            <person name="Zielenkiewicz U."/>
            <person name="Pilsyk S."/>
            <person name="Malc E."/>
            <person name="Mieczkowski P."/>
            <person name="Kruszewska J.S."/>
            <person name="Biernat P."/>
            <person name="Pawlowska J."/>
        </authorList>
    </citation>
    <scope>NUCLEOTIDE SEQUENCE</scope>
    <source>
        <strain evidence="2">WA0000017839</strain>
    </source>
</reference>
<keyword evidence="3" id="KW-1185">Reference proteome</keyword>
<dbReference type="InterPro" id="IPR016024">
    <property type="entry name" value="ARM-type_fold"/>
</dbReference>
<feature type="domain" description="DUF3730" evidence="1">
    <location>
        <begin position="375"/>
        <end position="600"/>
    </location>
</feature>
<evidence type="ECO:0000259" key="1">
    <source>
        <dbReference type="Pfam" id="PF12530"/>
    </source>
</evidence>